<dbReference type="AlphaFoldDB" id="A0A0H3KE97"/>
<dbReference type="eggNOG" id="COG1917">
    <property type="taxonomic scope" value="Bacteria"/>
</dbReference>
<dbReference type="CDD" id="cd20302">
    <property type="entry name" value="cupin_DAD"/>
    <property type="match status" value="1"/>
</dbReference>
<dbReference type="RefSeq" id="WP_012213644.1">
    <property type="nucleotide sequence ID" value="NC_010084.1"/>
</dbReference>
<evidence type="ECO:0000313" key="2">
    <source>
        <dbReference type="EMBL" id="BAG43211.1"/>
    </source>
</evidence>
<dbReference type="Pfam" id="PF12973">
    <property type="entry name" value="Cupin_7"/>
    <property type="match status" value="1"/>
</dbReference>
<dbReference type="Gene3D" id="2.60.120.10">
    <property type="entry name" value="Jelly Rolls"/>
    <property type="match status" value="1"/>
</dbReference>
<feature type="domain" description="ChrR-like cupin" evidence="1">
    <location>
        <begin position="10"/>
        <end position="106"/>
    </location>
</feature>
<dbReference type="InterPro" id="IPR011051">
    <property type="entry name" value="RmlC_Cupin_sf"/>
</dbReference>
<protein>
    <recommendedName>
        <fullName evidence="1">ChrR-like cupin domain-containing protein</fullName>
    </recommendedName>
</protein>
<accession>A0A0H3KE97</accession>
<dbReference type="SUPFAM" id="SSF51182">
    <property type="entry name" value="RmlC-like cupins"/>
    <property type="match status" value="1"/>
</dbReference>
<dbReference type="InterPro" id="IPR025979">
    <property type="entry name" value="ChrR-like_cupin_dom"/>
</dbReference>
<dbReference type="KEGG" id="bmj:BMULJ_01275"/>
<gene>
    <name evidence="2" type="ordered locus">BMULJ_01275</name>
</gene>
<reference evidence="2 3" key="1">
    <citation type="submission" date="2007-04" db="EMBL/GenBank/DDBJ databases">
        <title>Complete genome sequence of Burkholderia multivorans ATCC 17616.</title>
        <authorList>
            <person name="Ohtsubo Y."/>
            <person name="Yamashita A."/>
            <person name="Kurokawa K."/>
            <person name="Takami H."/>
            <person name="Yuhara S."/>
            <person name="Nishiyama E."/>
            <person name="Endo R."/>
            <person name="Miyazaki R."/>
            <person name="Ono A."/>
            <person name="Yano K."/>
            <person name="Ito M."/>
            <person name="Sota M."/>
            <person name="Yuji N."/>
            <person name="Hattori M."/>
            <person name="Tsuda M."/>
        </authorList>
    </citation>
    <scope>NUCLEOTIDE SEQUENCE [LARGE SCALE GENOMIC DNA]</scope>
    <source>
        <strain evidence="3">ATCC 17616 / 249</strain>
    </source>
</reference>
<dbReference type="HOGENOM" id="CLU_093224_2_1_4"/>
<dbReference type="Proteomes" id="UP000008815">
    <property type="component" value="Chromosome 1"/>
</dbReference>
<dbReference type="KEGG" id="bmu:Bmul_1967"/>
<proteinExistence type="predicted"/>
<dbReference type="STRING" id="395019.BMULJ_01275"/>
<name>A0A0H3KE97_BURM1</name>
<evidence type="ECO:0000313" key="3">
    <source>
        <dbReference type="Proteomes" id="UP000008815"/>
    </source>
</evidence>
<keyword evidence="3" id="KW-1185">Reference proteome</keyword>
<dbReference type="EMBL" id="AP009385">
    <property type="protein sequence ID" value="BAG43211.1"/>
    <property type="molecule type" value="Genomic_DNA"/>
</dbReference>
<evidence type="ECO:0000259" key="1">
    <source>
        <dbReference type="Pfam" id="PF12973"/>
    </source>
</evidence>
<organism evidence="2 3">
    <name type="scientific">Burkholderia multivorans (strain ATCC 17616 / 249)</name>
    <dbReference type="NCBI Taxonomy" id="395019"/>
    <lineage>
        <taxon>Bacteria</taxon>
        <taxon>Pseudomonadati</taxon>
        <taxon>Pseudomonadota</taxon>
        <taxon>Betaproteobacteria</taxon>
        <taxon>Burkholderiales</taxon>
        <taxon>Burkholderiaceae</taxon>
        <taxon>Burkholderia</taxon>
        <taxon>Burkholderia cepacia complex</taxon>
    </lineage>
</organism>
<dbReference type="InterPro" id="IPR014710">
    <property type="entry name" value="RmlC-like_jellyroll"/>
</dbReference>
<sequence>MFYENVATECIDDASIPWVPMSDKLPDVLLKYFKLDPTRGEIIVLMKSPGHGRLPKHHHTGTVIVYTLQGRWKYIEHDWVAGPGSLVFETAASRHTPEALPGDDIVTLNIVQGDLVYLDEEDRVLSIENWKTAMQRYRAHCERNGIVPKDISAFGG</sequence>